<name>A0A6L6U7M9_9FLAO</name>
<sequence>MKEIDYIVVGCGLASIAFCEELRANNKSFIVFDNNSQKSSLVAAGLYNPVILKRFSAVWKAKEQLEIALPHYAKIERELDIKIDYKLKIQRRFASIEEQNLWFNAMDKPNVEPYLSDQLIKNSNDFINAPFGFGEVLGAGRIDTDTLITSYKEFLNSIGNLREEDFLHAELKNASNIITYKNLLAKHVVFAEGFGVKKNLYFKEIPINGTKGEVLTVKAPSLKIDFAIKSSVFIIPLGNDNYIVGSTYNRKDKTNTITEEGKNEILSKLKTFVSSDVEVIEHVAAVRPTVIDRRPVVGTHSTFKNIHILNGLGSRGVMVAPYVAKKLYNVIENNLALDCEIDVKRFSKN</sequence>
<dbReference type="PANTHER" id="PTHR13847">
    <property type="entry name" value="SARCOSINE DEHYDROGENASE-RELATED"/>
    <property type="match status" value="1"/>
</dbReference>
<organism evidence="3 4">
    <name type="scientific">Winogradskyella endarachnes</name>
    <dbReference type="NCBI Taxonomy" id="2681965"/>
    <lineage>
        <taxon>Bacteria</taxon>
        <taxon>Pseudomonadati</taxon>
        <taxon>Bacteroidota</taxon>
        <taxon>Flavobacteriia</taxon>
        <taxon>Flavobacteriales</taxon>
        <taxon>Flavobacteriaceae</taxon>
        <taxon>Winogradskyella</taxon>
    </lineage>
</organism>
<reference evidence="3 4" key="1">
    <citation type="submission" date="2019-12" db="EMBL/GenBank/DDBJ databases">
        <authorList>
            <person name="Li J."/>
        </authorList>
    </citation>
    <scope>NUCLEOTIDE SEQUENCE [LARGE SCALE GENOMIC DNA]</scope>
    <source>
        <strain evidence="3 4">HL2-2</strain>
    </source>
</reference>
<dbReference type="Gene3D" id="3.30.9.10">
    <property type="entry name" value="D-Amino Acid Oxidase, subunit A, domain 2"/>
    <property type="match status" value="1"/>
</dbReference>
<dbReference type="EMBL" id="WOWS01000002">
    <property type="protein sequence ID" value="MUU78009.1"/>
    <property type="molecule type" value="Genomic_DNA"/>
</dbReference>
<dbReference type="PANTHER" id="PTHR13847:SF289">
    <property type="entry name" value="GLYCINE OXIDASE"/>
    <property type="match status" value="1"/>
</dbReference>
<accession>A0A6L6U7M9</accession>
<dbReference type="Gene3D" id="3.50.50.60">
    <property type="entry name" value="FAD/NAD(P)-binding domain"/>
    <property type="match status" value="1"/>
</dbReference>
<dbReference type="Pfam" id="PF01266">
    <property type="entry name" value="DAO"/>
    <property type="match status" value="1"/>
</dbReference>
<gene>
    <name evidence="3" type="ORF">GN138_06095</name>
</gene>
<dbReference type="InterPro" id="IPR006076">
    <property type="entry name" value="FAD-dep_OxRdtase"/>
</dbReference>
<evidence type="ECO:0000313" key="3">
    <source>
        <dbReference type="EMBL" id="MUU78009.1"/>
    </source>
</evidence>
<dbReference type="GO" id="GO:0016491">
    <property type="term" value="F:oxidoreductase activity"/>
    <property type="evidence" value="ECO:0007669"/>
    <property type="project" value="UniProtKB-KW"/>
</dbReference>
<dbReference type="GO" id="GO:0005737">
    <property type="term" value="C:cytoplasm"/>
    <property type="evidence" value="ECO:0007669"/>
    <property type="project" value="TreeGrafter"/>
</dbReference>
<dbReference type="SUPFAM" id="SSF51971">
    <property type="entry name" value="Nucleotide-binding domain"/>
    <property type="match status" value="1"/>
</dbReference>
<dbReference type="InterPro" id="IPR036188">
    <property type="entry name" value="FAD/NAD-bd_sf"/>
</dbReference>
<feature type="domain" description="FAD dependent oxidoreductase" evidence="2">
    <location>
        <begin position="5"/>
        <end position="327"/>
    </location>
</feature>
<comment type="caution">
    <text evidence="3">The sequence shown here is derived from an EMBL/GenBank/DDBJ whole genome shotgun (WGS) entry which is preliminary data.</text>
</comment>
<protein>
    <submittedName>
        <fullName evidence="3">FAD-dependent oxidoreductase</fullName>
    </submittedName>
</protein>
<dbReference type="SUPFAM" id="SSF54373">
    <property type="entry name" value="FAD-linked reductases, C-terminal domain"/>
    <property type="match status" value="1"/>
</dbReference>
<evidence type="ECO:0000256" key="1">
    <source>
        <dbReference type="ARBA" id="ARBA00023002"/>
    </source>
</evidence>
<evidence type="ECO:0000313" key="4">
    <source>
        <dbReference type="Proteomes" id="UP000478208"/>
    </source>
</evidence>
<proteinExistence type="predicted"/>
<dbReference type="Proteomes" id="UP000478208">
    <property type="component" value="Unassembled WGS sequence"/>
</dbReference>
<dbReference type="AlphaFoldDB" id="A0A6L6U7M9"/>
<evidence type="ECO:0000259" key="2">
    <source>
        <dbReference type="Pfam" id="PF01266"/>
    </source>
</evidence>
<keyword evidence="4" id="KW-1185">Reference proteome</keyword>
<keyword evidence="1" id="KW-0560">Oxidoreductase</keyword>
<dbReference type="RefSeq" id="WP_157362908.1">
    <property type="nucleotide sequence ID" value="NZ_WOWS01000002.1"/>
</dbReference>